<dbReference type="Proteomes" id="UP000054279">
    <property type="component" value="Unassembled WGS sequence"/>
</dbReference>
<name>A0A0C9V9K7_SPHS4</name>
<dbReference type="EMBL" id="KN837162">
    <property type="protein sequence ID" value="KIJ38227.1"/>
    <property type="molecule type" value="Genomic_DNA"/>
</dbReference>
<reference evidence="1 2" key="1">
    <citation type="submission" date="2014-06" db="EMBL/GenBank/DDBJ databases">
        <title>Evolutionary Origins and Diversification of the Mycorrhizal Mutualists.</title>
        <authorList>
            <consortium name="DOE Joint Genome Institute"/>
            <consortium name="Mycorrhizal Genomics Consortium"/>
            <person name="Kohler A."/>
            <person name="Kuo A."/>
            <person name="Nagy L.G."/>
            <person name="Floudas D."/>
            <person name="Copeland A."/>
            <person name="Barry K.W."/>
            <person name="Cichocki N."/>
            <person name="Veneault-Fourrey C."/>
            <person name="LaButti K."/>
            <person name="Lindquist E.A."/>
            <person name="Lipzen A."/>
            <person name="Lundell T."/>
            <person name="Morin E."/>
            <person name="Murat C."/>
            <person name="Riley R."/>
            <person name="Ohm R."/>
            <person name="Sun H."/>
            <person name="Tunlid A."/>
            <person name="Henrissat B."/>
            <person name="Grigoriev I.V."/>
            <person name="Hibbett D.S."/>
            <person name="Martin F."/>
        </authorList>
    </citation>
    <scope>NUCLEOTIDE SEQUENCE [LARGE SCALE GENOMIC DNA]</scope>
    <source>
        <strain evidence="1 2">SS14</strain>
    </source>
</reference>
<dbReference type="HOGENOM" id="CLU_2224893_0_0_1"/>
<dbReference type="AlphaFoldDB" id="A0A0C9V9K7"/>
<evidence type="ECO:0000313" key="1">
    <source>
        <dbReference type="EMBL" id="KIJ38227.1"/>
    </source>
</evidence>
<accession>A0A0C9V9K7</accession>
<protein>
    <submittedName>
        <fullName evidence="1">Uncharacterized protein</fullName>
    </submittedName>
</protein>
<evidence type="ECO:0000313" key="2">
    <source>
        <dbReference type="Proteomes" id="UP000054279"/>
    </source>
</evidence>
<dbReference type="OrthoDB" id="3249394at2759"/>
<proteinExistence type="predicted"/>
<sequence length="106" mass="12020">MITEVQIPQSLKEQYYSDKFFSKVIKDIGNYKNFKWEAGLLSLKTDGKVLLCIPNINIGGCKGHAKQPHISENRYGGHEWIKISKIIAPHAQSVQGPRVAIRSQRE</sequence>
<gene>
    <name evidence="1" type="ORF">M422DRAFT_259136</name>
</gene>
<keyword evidence="2" id="KW-1185">Reference proteome</keyword>
<organism evidence="1 2">
    <name type="scientific">Sphaerobolus stellatus (strain SS14)</name>
    <dbReference type="NCBI Taxonomy" id="990650"/>
    <lineage>
        <taxon>Eukaryota</taxon>
        <taxon>Fungi</taxon>
        <taxon>Dikarya</taxon>
        <taxon>Basidiomycota</taxon>
        <taxon>Agaricomycotina</taxon>
        <taxon>Agaricomycetes</taxon>
        <taxon>Phallomycetidae</taxon>
        <taxon>Geastrales</taxon>
        <taxon>Sphaerobolaceae</taxon>
        <taxon>Sphaerobolus</taxon>
    </lineage>
</organism>